<protein>
    <recommendedName>
        <fullName evidence="1">Beta-lactamase class A catalytic domain-containing protein</fullName>
    </recommendedName>
</protein>
<evidence type="ECO:0000259" key="1">
    <source>
        <dbReference type="Pfam" id="PF13354"/>
    </source>
</evidence>
<dbReference type="Pfam" id="PF13354">
    <property type="entry name" value="Beta-lactamase2"/>
    <property type="match status" value="1"/>
</dbReference>
<dbReference type="GO" id="GO:0008800">
    <property type="term" value="F:beta-lactamase activity"/>
    <property type="evidence" value="ECO:0007669"/>
    <property type="project" value="InterPro"/>
</dbReference>
<dbReference type="InterPro" id="IPR045155">
    <property type="entry name" value="Beta-lactam_cat"/>
</dbReference>
<feature type="domain" description="Beta-lactamase class A catalytic" evidence="1">
    <location>
        <begin position="65"/>
        <end position="298"/>
    </location>
</feature>
<accession>A0AAU7ATY8</accession>
<dbReference type="PROSITE" id="PS51257">
    <property type="entry name" value="PROKAR_LIPOPROTEIN"/>
    <property type="match status" value="1"/>
</dbReference>
<dbReference type="InterPro" id="IPR000871">
    <property type="entry name" value="Beta-lactam_class-A"/>
</dbReference>
<dbReference type="Gene3D" id="3.40.710.10">
    <property type="entry name" value="DD-peptidase/beta-lactamase superfamily"/>
    <property type="match status" value="1"/>
</dbReference>
<dbReference type="InterPro" id="IPR012338">
    <property type="entry name" value="Beta-lactam/transpept-like"/>
</dbReference>
<dbReference type="PANTHER" id="PTHR35333:SF3">
    <property type="entry name" value="BETA-LACTAMASE-TYPE TRANSPEPTIDASE FOLD CONTAINING PROTEIN"/>
    <property type="match status" value="1"/>
</dbReference>
<dbReference type="KEGG" id="parq:DSM112329_01991"/>
<proteinExistence type="predicted"/>
<sequence length="349" mass="36995">MRVRRLLPLLLAATVVVGCGDDSGAGDAAAKPKPVDAGTAVRTPAGLLRWMADNPARASLVVLPDRGTPLTYNPGRPMPLASTRKVLIAGAAVEAGGLRGTIARSAVERFYVPGTDGGSHRKARLTAARLPLADVAEAMLALSDNAAADALLERVGAARVDAWAAAQGMREQDPIYPLLGEFAAWGRDAEWTQKSPRERAVEAAALARTVKPSEVVREPIADSRSLTGASVAGTAAEWAALLRRIERGGTPQLRRLLSWPLRQTPKLRAKVSSFLAKGGTLDGVLTDVSYVRARGSRSGAAVALFLRDLPADVQKTLRERFTQQTLAQQLALDPAFREKARAVLAPADD</sequence>
<dbReference type="PANTHER" id="PTHR35333">
    <property type="entry name" value="BETA-LACTAMASE"/>
    <property type="match status" value="1"/>
</dbReference>
<name>A0AAU7ATY8_9ACTN</name>
<reference evidence="2" key="1">
    <citation type="submission" date="2022-12" db="EMBL/GenBank/DDBJ databases">
        <title>Paraconexibacter alkalitolerans sp. nov. and Baekduia alba sp. nov., isolated from soil and emended description of the genera Paraconexibacter (Chun et al., 2020) and Baekduia (An et al., 2020).</title>
        <authorList>
            <person name="Vieira S."/>
            <person name="Huber K.J."/>
            <person name="Geppert A."/>
            <person name="Wolf J."/>
            <person name="Neumann-Schaal M."/>
            <person name="Muesken M."/>
            <person name="Overmann J."/>
        </authorList>
    </citation>
    <scope>NUCLEOTIDE SEQUENCE</scope>
    <source>
        <strain evidence="2">AEG42_29</strain>
    </source>
</reference>
<gene>
    <name evidence="2" type="ORF">DSM112329_01991</name>
</gene>
<dbReference type="EMBL" id="CP114014">
    <property type="protein sequence ID" value="XAY05147.1"/>
    <property type="molecule type" value="Genomic_DNA"/>
</dbReference>
<dbReference type="GO" id="GO:0046677">
    <property type="term" value="P:response to antibiotic"/>
    <property type="evidence" value="ECO:0007669"/>
    <property type="project" value="InterPro"/>
</dbReference>
<evidence type="ECO:0000313" key="2">
    <source>
        <dbReference type="EMBL" id="XAY05147.1"/>
    </source>
</evidence>
<dbReference type="GO" id="GO:0030655">
    <property type="term" value="P:beta-lactam antibiotic catabolic process"/>
    <property type="evidence" value="ECO:0007669"/>
    <property type="project" value="InterPro"/>
</dbReference>
<dbReference type="SUPFAM" id="SSF56601">
    <property type="entry name" value="beta-lactamase/transpeptidase-like"/>
    <property type="match status" value="1"/>
</dbReference>
<dbReference type="AlphaFoldDB" id="A0AAU7ATY8"/>
<organism evidence="2">
    <name type="scientific">Paraconexibacter sp. AEG42_29</name>
    <dbReference type="NCBI Taxonomy" id="2997339"/>
    <lineage>
        <taxon>Bacteria</taxon>
        <taxon>Bacillati</taxon>
        <taxon>Actinomycetota</taxon>
        <taxon>Thermoleophilia</taxon>
        <taxon>Solirubrobacterales</taxon>
        <taxon>Paraconexibacteraceae</taxon>
        <taxon>Paraconexibacter</taxon>
    </lineage>
</organism>